<comment type="caution">
    <text evidence="1">The sequence shown here is derived from an EMBL/GenBank/DDBJ whole genome shotgun (WGS) entry which is preliminary data.</text>
</comment>
<accession>A0A8S3K4K9</accession>
<feature type="non-terminal residue" evidence="1">
    <location>
        <position position="1"/>
    </location>
</feature>
<proteinExistence type="predicted"/>
<dbReference type="AlphaFoldDB" id="A0A8S3K4K9"/>
<protein>
    <submittedName>
        <fullName evidence="1">Uncharacterized protein</fullName>
    </submittedName>
</protein>
<organism evidence="1 2">
    <name type="scientific">Rotaria magnacalcarata</name>
    <dbReference type="NCBI Taxonomy" id="392030"/>
    <lineage>
        <taxon>Eukaryota</taxon>
        <taxon>Metazoa</taxon>
        <taxon>Spiralia</taxon>
        <taxon>Gnathifera</taxon>
        <taxon>Rotifera</taxon>
        <taxon>Eurotatoria</taxon>
        <taxon>Bdelloidea</taxon>
        <taxon>Philodinida</taxon>
        <taxon>Philodinidae</taxon>
        <taxon>Rotaria</taxon>
    </lineage>
</organism>
<dbReference type="Proteomes" id="UP000676336">
    <property type="component" value="Unassembled WGS sequence"/>
</dbReference>
<gene>
    <name evidence="1" type="ORF">SMN809_LOCUS83800</name>
</gene>
<name>A0A8S3K4K9_9BILA</name>
<evidence type="ECO:0000313" key="1">
    <source>
        <dbReference type="EMBL" id="CAF5224442.1"/>
    </source>
</evidence>
<dbReference type="EMBL" id="CAJOBI010357043">
    <property type="protein sequence ID" value="CAF5224442.1"/>
    <property type="molecule type" value="Genomic_DNA"/>
</dbReference>
<reference evidence="1" key="1">
    <citation type="submission" date="2021-02" db="EMBL/GenBank/DDBJ databases">
        <authorList>
            <person name="Nowell W R."/>
        </authorList>
    </citation>
    <scope>NUCLEOTIDE SEQUENCE</scope>
</reference>
<sequence>GLGLGLGPGPELLINRVRVRLRVQKIIRAGPGSGPEILGPDGLYNPPTQRAIAKSLHIAQSSVSNIIKNAAFVLRKKRKVQSLTSSNIMKRQQRSHRLCHQLANQRCKQFITTDESWFYLDGVQGKRQVSILKNLIRIMIG</sequence>
<evidence type="ECO:0000313" key="2">
    <source>
        <dbReference type="Proteomes" id="UP000676336"/>
    </source>
</evidence>